<dbReference type="Pfam" id="PF17137">
    <property type="entry name" value="DUF5110"/>
    <property type="match status" value="1"/>
</dbReference>
<protein>
    <recommendedName>
        <fullName evidence="1">DUF5110 domain-containing protein</fullName>
    </recommendedName>
</protein>
<dbReference type="AlphaFoldDB" id="A0AAF3FPY8"/>
<dbReference type="WBParaSite" id="MBELARI_LOCUS9258">
    <property type="protein sequence ID" value="MBELARI_LOCUS9258"/>
    <property type="gene ID" value="MBELARI_LOCUS9258"/>
</dbReference>
<dbReference type="Proteomes" id="UP000887575">
    <property type="component" value="Unassembled WGS sequence"/>
</dbReference>
<keyword evidence="2" id="KW-1185">Reference proteome</keyword>
<evidence type="ECO:0000313" key="3">
    <source>
        <dbReference type="WBParaSite" id="MBELARI_LOCUS9258"/>
    </source>
</evidence>
<evidence type="ECO:0000259" key="1">
    <source>
        <dbReference type="Pfam" id="PF17137"/>
    </source>
</evidence>
<dbReference type="InterPro" id="IPR013780">
    <property type="entry name" value="Glyco_hydro_b"/>
</dbReference>
<feature type="domain" description="DUF5110" evidence="1">
    <location>
        <begin position="21"/>
        <end position="49"/>
    </location>
</feature>
<sequence length="79" mass="8700">MDGPRASLAETKADPVSLYIGLNNRGDSANGTIYLDDGETFAYEKGEFAFWGSLSRKKLMIISSQLPARIWTKKGNLES</sequence>
<organism evidence="2 3">
    <name type="scientific">Mesorhabditis belari</name>
    <dbReference type="NCBI Taxonomy" id="2138241"/>
    <lineage>
        <taxon>Eukaryota</taxon>
        <taxon>Metazoa</taxon>
        <taxon>Ecdysozoa</taxon>
        <taxon>Nematoda</taxon>
        <taxon>Chromadorea</taxon>
        <taxon>Rhabditida</taxon>
        <taxon>Rhabditina</taxon>
        <taxon>Rhabditomorpha</taxon>
        <taxon>Rhabditoidea</taxon>
        <taxon>Rhabditidae</taxon>
        <taxon>Mesorhabditinae</taxon>
        <taxon>Mesorhabditis</taxon>
    </lineage>
</organism>
<evidence type="ECO:0000313" key="2">
    <source>
        <dbReference type="Proteomes" id="UP000887575"/>
    </source>
</evidence>
<reference evidence="3" key="1">
    <citation type="submission" date="2024-02" db="UniProtKB">
        <authorList>
            <consortium name="WormBaseParasite"/>
        </authorList>
    </citation>
    <scope>IDENTIFICATION</scope>
</reference>
<accession>A0AAF3FPY8</accession>
<proteinExistence type="predicted"/>
<dbReference type="InterPro" id="IPR033403">
    <property type="entry name" value="DUF5110"/>
</dbReference>
<name>A0AAF3FPY8_9BILA</name>
<dbReference type="Gene3D" id="2.60.40.1180">
    <property type="entry name" value="Golgi alpha-mannosidase II"/>
    <property type="match status" value="1"/>
</dbReference>